<dbReference type="InterPro" id="IPR050493">
    <property type="entry name" value="FAD-dep_Monooxygenase_BioMet"/>
</dbReference>
<dbReference type="SUPFAM" id="SSF51905">
    <property type="entry name" value="FAD/NAD(P)-binding domain"/>
    <property type="match status" value="1"/>
</dbReference>
<dbReference type="PRINTS" id="PR00420">
    <property type="entry name" value="RNGMNOXGNASE"/>
</dbReference>
<evidence type="ECO:0000256" key="3">
    <source>
        <dbReference type="ARBA" id="ARBA00022827"/>
    </source>
</evidence>
<keyword evidence="9" id="KW-1185">Reference proteome</keyword>
<feature type="domain" description="FAD-binding" evidence="7">
    <location>
        <begin position="188"/>
        <end position="402"/>
    </location>
</feature>
<dbReference type="Proteomes" id="UP001338125">
    <property type="component" value="Unassembled WGS sequence"/>
</dbReference>
<dbReference type="InterPro" id="IPR002938">
    <property type="entry name" value="FAD-bd"/>
</dbReference>
<keyword evidence="5" id="KW-0503">Monooxygenase</keyword>
<dbReference type="PANTHER" id="PTHR13789">
    <property type="entry name" value="MONOOXYGENASE"/>
    <property type="match status" value="1"/>
</dbReference>
<evidence type="ECO:0000256" key="5">
    <source>
        <dbReference type="ARBA" id="ARBA00023033"/>
    </source>
</evidence>
<feature type="compositionally biased region" description="Low complexity" evidence="6">
    <location>
        <begin position="8"/>
        <end position="44"/>
    </location>
</feature>
<dbReference type="InterPro" id="IPR036188">
    <property type="entry name" value="FAD/NAD-bd_sf"/>
</dbReference>
<dbReference type="Pfam" id="PF01494">
    <property type="entry name" value="FAD_binding_3"/>
    <property type="match status" value="1"/>
</dbReference>
<evidence type="ECO:0000313" key="9">
    <source>
        <dbReference type="Proteomes" id="UP001338125"/>
    </source>
</evidence>
<evidence type="ECO:0000313" key="8">
    <source>
        <dbReference type="EMBL" id="KAK5995467.1"/>
    </source>
</evidence>
<dbReference type="EMBL" id="JAVFKD010000004">
    <property type="protein sequence ID" value="KAK5995467.1"/>
    <property type="molecule type" value="Genomic_DNA"/>
</dbReference>
<dbReference type="SUPFAM" id="SSF54373">
    <property type="entry name" value="FAD-linked reductases, C-terminal domain"/>
    <property type="match status" value="1"/>
</dbReference>
<gene>
    <name evidence="8" type="ORF">PT974_03875</name>
</gene>
<protein>
    <submittedName>
        <fullName evidence="8">3-hydroxybenzoate 6-hydroxylase 1-like protein</fullName>
    </submittedName>
</protein>
<keyword evidence="2" id="KW-0285">Flavoprotein</keyword>
<name>A0ABR0STI8_9HYPO</name>
<evidence type="ECO:0000256" key="1">
    <source>
        <dbReference type="ARBA" id="ARBA00007992"/>
    </source>
</evidence>
<dbReference type="PANTHER" id="PTHR13789:SF172">
    <property type="entry name" value="HYDROXYLASE, PUTATIVE (AFU_ORTHOLOGUE AFUA_1G12410)-RELATED"/>
    <property type="match status" value="1"/>
</dbReference>
<reference evidence="8 9" key="1">
    <citation type="submission" date="2024-01" db="EMBL/GenBank/DDBJ databases">
        <title>Complete genome of Cladobotryum mycophilum ATHUM6906.</title>
        <authorList>
            <person name="Christinaki A.C."/>
            <person name="Myridakis A.I."/>
            <person name="Kouvelis V.N."/>
        </authorList>
    </citation>
    <scope>NUCLEOTIDE SEQUENCE [LARGE SCALE GENOMIC DNA]</scope>
    <source>
        <strain evidence="8 9">ATHUM6906</strain>
    </source>
</reference>
<feature type="region of interest" description="Disordered" evidence="6">
    <location>
        <begin position="1"/>
        <end position="44"/>
    </location>
</feature>
<comment type="similarity">
    <text evidence="1">Belongs to the paxM FAD-dependent monooxygenase family.</text>
</comment>
<keyword evidence="3" id="KW-0274">FAD</keyword>
<organism evidence="8 9">
    <name type="scientific">Cladobotryum mycophilum</name>
    <dbReference type="NCBI Taxonomy" id="491253"/>
    <lineage>
        <taxon>Eukaryota</taxon>
        <taxon>Fungi</taxon>
        <taxon>Dikarya</taxon>
        <taxon>Ascomycota</taxon>
        <taxon>Pezizomycotina</taxon>
        <taxon>Sordariomycetes</taxon>
        <taxon>Hypocreomycetidae</taxon>
        <taxon>Hypocreales</taxon>
        <taxon>Hypocreaceae</taxon>
        <taxon>Cladobotryum</taxon>
    </lineage>
</organism>
<dbReference type="Pfam" id="PF13450">
    <property type="entry name" value="NAD_binding_8"/>
    <property type="match status" value="1"/>
</dbReference>
<evidence type="ECO:0000256" key="2">
    <source>
        <dbReference type="ARBA" id="ARBA00022630"/>
    </source>
</evidence>
<evidence type="ECO:0000259" key="7">
    <source>
        <dbReference type="Pfam" id="PF01494"/>
    </source>
</evidence>
<keyword evidence="4" id="KW-0560">Oxidoreductase</keyword>
<dbReference type="Gene3D" id="3.50.50.60">
    <property type="entry name" value="FAD/NAD(P)-binding domain"/>
    <property type="match status" value="1"/>
</dbReference>
<evidence type="ECO:0000256" key="6">
    <source>
        <dbReference type="SAM" id="MobiDB-lite"/>
    </source>
</evidence>
<sequence length="452" mass="49868">MNPWPETSFSSASSPFPSQVPSSSATSSYSSVPSSSASSSSSSSSLSYNIAIIGSGLGGLSAAIALRRAGHRVTIYERYDFGGEVGASLSLASNGSRFLDEWEVDIPAAKPVILRNLIRHDWSSGKVFGTYPLGDYRERFGTDYNNFHRIDLHQHLKHVATTSEGDGVPAQLKVWHKAIHLDPVEGRVTFDNGAEVTHDMVVCADGIRSQMRQHLGVIPDVTPSTSCCYRCIIHADKLRALSLQEFAENNAIEFWGGDGINKIVMSPCSSHDVVSCYCFYPAEKNDLKEDGWNISTTGENLAATFPDLDERLRTLFRNAEDIKMWRLYNHEPYPHWVKGRCCLLGDAAHPMMPDQSQGACMALEDAGALGILFSSGYNHLSLAQKLQLYEEERKPRATRLQESSRRARTDITERIGWSSASDRPGKLTIEEVCGYDMHAHIQGLVEKLTSSS</sequence>
<accession>A0ABR0STI8</accession>
<comment type="caution">
    <text evidence="8">The sequence shown here is derived from an EMBL/GenBank/DDBJ whole genome shotgun (WGS) entry which is preliminary data.</text>
</comment>
<evidence type="ECO:0000256" key="4">
    <source>
        <dbReference type="ARBA" id="ARBA00023002"/>
    </source>
</evidence>
<proteinExistence type="inferred from homology"/>